<dbReference type="Gene3D" id="3.60.15.10">
    <property type="entry name" value="Ribonuclease Z/Hydroxyacylglutathione hydrolase-like"/>
    <property type="match status" value="1"/>
</dbReference>
<dbReference type="Proteomes" id="UP000671852">
    <property type="component" value="Chromosome"/>
</dbReference>
<name>A0A975B2A4_9BACT</name>
<dbReference type="RefSeq" id="WP_207561681.1">
    <property type="nucleotide sequence ID" value="NZ_CP046072.1"/>
</dbReference>
<organism evidence="2 3">
    <name type="scientific">Sulfurimonas aquatica</name>
    <dbReference type="NCBI Taxonomy" id="2672570"/>
    <lineage>
        <taxon>Bacteria</taxon>
        <taxon>Pseudomonadati</taxon>
        <taxon>Campylobacterota</taxon>
        <taxon>Epsilonproteobacteria</taxon>
        <taxon>Campylobacterales</taxon>
        <taxon>Sulfurimonadaceae</taxon>
        <taxon>Sulfurimonas</taxon>
    </lineage>
</organism>
<dbReference type="InterPro" id="IPR036866">
    <property type="entry name" value="RibonucZ/Hydroxyglut_hydro"/>
</dbReference>
<sequence>MKQFFLMTLTLYCNLLFASKVELEILGAGGPEIDGMASSSYILWVDNEARLIVDMGSGSLLNFEKSGAKIETLEAVVLTHLHIDHCVDLPAFVKAGYFTSRRKSLDILGPDGGVMFPSTTAYVETLFGKNGAYRYMHDVLTPQSESFEIKPYDIKKRTSREYPSFKLSFIKVPHGPVPSLALKIDIQGKIIIISGDTNNESGMLEEFAKNADLFVADHAVPETAEGHATKLHMSPSIIAKIAKTANVKKVVLTHRMNRTLRVEQRSMMIINKIYSKEILFGEDRMKLKI</sequence>
<dbReference type="EMBL" id="CP046072">
    <property type="protein sequence ID" value="QSZ42869.1"/>
    <property type="molecule type" value="Genomic_DNA"/>
</dbReference>
<dbReference type="PANTHER" id="PTHR46018">
    <property type="entry name" value="ZINC PHOSPHODIESTERASE ELAC PROTEIN 1"/>
    <property type="match status" value="1"/>
</dbReference>
<accession>A0A975B2A4</accession>
<evidence type="ECO:0000313" key="2">
    <source>
        <dbReference type="EMBL" id="QSZ42869.1"/>
    </source>
</evidence>
<dbReference type="SUPFAM" id="SSF56281">
    <property type="entry name" value="Metallo-hydrolase/oxidoreductase"/>
    <property type="match status" value="1"/>
</dbReference>
<dbReference type="PANTHER" id="PTHR46018:SF2">
    <property type="entry name" value="ZINC PHOSPHODIESTERASE ELAC PROTEIN 1"/>
    <property type="match status" value="1"/>
</dbReference>
<dbReference type="Pfam" id="PF23023">
    <property type="entry name" value="Anti-Pycsar_Apyc1"/>
    <property type="match status" value="1"/>
</dbReference>
<feature type="domain" description="Metallo-beta-lactamase" evidence="1">
    <location>
        <begin position="37"/>
        <end position="254"/>
    </location>
</feature>
<evidence type="ECO:0000259" key="1">
    <source>
        <dbReference type="SMART" id="SM00849"/>
    </source>
</evidence>
<dbReference type="InterPro" id="IPR001279">
    <property type="entry name" value="Metallo-B-lactamas"/>
</dbReference>
<reference evidence="2" key="1">
    <citation type="submission" date="2019-11" db="EMBL/GenBank/DDBJ databases">
        <authorList>
            <person name="Kojima H."/>
        </authorList>
    </citation>
    <scope>NUCLEOTIDE SEQUENCE</scope>
    <source>
        <strain evidence="2">H1576</strain>
    </source>
</reference>
<reference evidence="2" key="2">
    <citation type="submission" date="2021-04" db="EMBL/GenBank/DDBJ databases">
        <title>Isolation and characterization of a novel species of the genus Sulfurimonas.</title>
        <authorList>
            <person name="Fukui M."/>
        </authorList>
    </citation>
    <scope>NUCLEOTIDE SEQUENCE</scope>
    <source>
        <strain evidence="2">H1576</strain>
    </source>
</reference>
<protein>
    <submittedName>
        <fullName evidence="2">MBL fold metallo-hydrolase</fullName>
    </submittedName>
</protein>
<proteinExistence type="predicted"/>
<dbReference type="GO" id="GO:0042781">
    <property type="term" value="F:3'-tRNA processing endoribonuclease activity"/>
    <property type="evidence" value="ECO:0007669"/>
    <property type="project" value="TreeGrafter"/>
</dbReference>
<keyword evidence="3" id="KW-1185">Reference proteome</keyword>
<dbReference type="SMART" id="SM00849">
    <property type="entry name" value="Lactamase_B"/>
    <property type="match status" value="1"/>
</dbReference>
<gene>
    <name evidence="2" type="ORF">GJV85_12370</name>
</gene>
<dbReference type="KEGG" id="saqt:GJV85_12370"/>
<evidence type="ECO:0000313" key="3">
    <source>
        <dbReference type="Proteomes" id="UP000671852"/>
    </source>
</evidence>
<dbReference type="AlphaFoldDB" id="A0A975B2A4"/>